<comment type="caution">
    <text evidence="1">The sequence shown here is derived from an EMBL/GenBank/DDBJ whole genome shotgun (WGS) entry which is preliminary data.</text>
</comment>
<name>A0ACB7NVH3_9PEZI</name>
<dbReference type="Proteomes" id="UP000724584">
    <property type="component" value="Unassembled WGS sequence"/>
</dbReference>
<evidence type="ECO:0000313" key="2">
    <source>
        <dbReference type="Proteomes" id="UP000724584"/>
    </source>
</evidence>
<proteinExistence type="predicted"/>
<sequence length="125" mass="13427">MSLLAAATAEYISVTCRNLALDPTTEVLSGECNDGQGDHAAWQPTALDLNTCLTYDAAQGKIVWQGSGNFGAQCDGCSLFRTTDPIWGGQQLNIGCTCAGKEASFLIEESYIDNKFGTLVCSRYW</sequence>
<evidence type="ECO:0000313" key="1">
    <source>
        <dbReference type="EMBL" id="KAH6617458.1"/>
    </source>
</evidence>
<gene>
    <name evidence="1" type="ORF">F5144DRAFT_392956</name>
</gene>
<organism evidence="1 2">
    <name type="scientific">Chaetomium tenue</name>
    <dbReference type="NCBI Taxonomy" id="1854479"/>
    <lineage>
        <taxon>Eukaryota</taxon>
        <taxon>Fungi</taxon>
        <taxon>Dikarya</taxon>
        <taxon>Ascomycota</taxon>
        <taxon>Pezizomycotina</taxon>
        <taxon>Sordariomycetes</taxon>
        <taxon>Sordariomycetidae</taxon>
        <taxon>Sordariales</taxon>
        <taxon>Chaetomiaceae</taxon>
        <taxon>Chaetomium</taxon>
    </lineage>
</organism>
<reference evidence="1 2" key="1">
    <citation type="journal article" date="2021" name="Nat. Commun.">
        <title>Genetic determinants of endophytism in the Arabidopsis root mycobiome.</title>
        <authorList>
            <person name="Mesny F."/>
            <person name="Miyauchi S."/>
            <person name="Thiergart T."/>
            <person name="Pickel B."/>
            <person name="Atanasova L."/>
            <person name="Karlsson M."/>
            <person name="Huettel B."/>
            <person name="Barry K.W."/>
            <person name="Haridas S."/>
            <person name="Chen C."/>
            <person name="Bauer D."/>
            <person name="Andreopoulos W."/>
            <person name="Pangilinan J."/>
            <person name="LaButti K."/>
            <person name="Riley R."/>
            <person name="Lipzen A."/>
            <person name="Clum A."/>
            <person name="Drula E."/>
            <person name="Henrissat B."/>
            <person name="Kohler A."/>
            <person name="Grigoriev I.V."/>
            <person name="Martin F.M."/>
            <person name="Hacquard S."/>
        </authorList>
    </citation>
    <scope>NUCLEOTIDE SEQUENCE [LARGE SCALE GENOMIC DNA]</scope>
    <source>
        <strain evidence="1 2">MPI-SDFR-AT-0079</strain>
    </source>
</reference>
<accession>A0ACB7NVH3</accession>
<keyword evidence="2" id="KW-1185">Reference proteome</keyword>
<protein>
    <submittedName>
        <fullName evidence="1">Uncharacterized protein</fullName>
    </submittedName>
</protein>
<dbReference type="EMBL" id="JAGIZQ010000007">
    <property type="protein sequence ID" value="KAH6617458.1"/>
    <property type="molecule type" value="Genomic_DNA"/>
</dbReference>